<dbReference type="AlphaFoldDB" id="A0A151TK02"/>
<feature type="compositionally biased region" description="Polar residues" evidence="2">
    <location>
        <begin position="27"/>
        <end position="37"/>
    </location>
</feature>
<feature type="region of interest" description="Disordered" evidence="2">
    <location>
        <begin position="1"/>
        <end position="37"/>
    </location>
</feature>
<organism evidence="3 4">
    <name type="scientific">Cajanus cajan</name>
    <name type="common">Pigeon pea</name>
    <name type="synonym">Cajanus indicus</name>
    <dbReference type="NCBI Taxonomy" id="3821"/>
    <lineage>
        <taxon>Eukaryota</taxon>
        <taxon>Viridiplantae</taxon>
        <taxon>Streptophyta</taxon>
        <taxon>Embryophyta</taxon>
        <taxon>Tracheophyta</taxon>
        <taxon>Spermatophyta</taxon>
        <taxon>Magnoliopsida</taxon>
        <taxon>eudicotyledons</taxon>
        <taxon>Gunneridae</taxon>
        <taxon>Pentapetalae</taxon>
        <taxon>rosids</taxon>
        <taxon>fabids</taxon>
        <taxon>Fabales</taxon>
        <taxon>Fabaceae</taxon>
        <taxon>Papilionoideae</taxon>
        <taxon>50 kb inversion clade</taxon>
        <taxon>NPAAA clade</taxon>
        <taxon>indigoferoid/millettioid clade</taxon>
        <taxon>Phaseoleae</taxon>
        <taxon>Cajanus</taxon>
    </lineage>
</organism>
<evidence type="ECO:0000256" key="1">
    <source>
        <dbReference type="SAM" id="Coils"/>
    </source>
</evidence>
<sequence length="488" mass="57446">MKATPCMEGNRVSSVSSSSLESKSEETNANTDANDSNQRTFYKEREHLAISNNTQKERLTISNNQKKDFHNRIDVMQQKLDFISNHNKDLEREREVLQCLVRTENVGENLSKNELNENNVLKEECFLARIKDLELEVEIRCKNQSVLEDRNNKLEKAMAQREEEISRLWRERVSFKEEAFIHAKALTTEVEKLRVELELQIERNQKEYSESLAKMENLNAKLETRVADQEEMIKKLTETTEQINAENKQAKSWSSKVELCQQSSERKMEDLAEKFQKIMEDNNRVLNQRIHVVKQLNNENKESHKMTKRYEEDKKKLGERIESLPIEVNLKGLELGALNLAVGKLEERKDHVLGLVSKMLGEVEFAKDWVREGKNETKELKDKVDWLTMLLDEKKEQEKLLRKNVWKLEAKLSKEGGEKLNLMKVVKQLERKVSKLEKILRDKDEELVSIAEKKREAIRQLCFLIEFHRNRFVYLKESMSKRGVNDKK</sequence>
<feature type="coiled-coil region" evidence="1">
    <location>
        <begin position="73"/>
        <end position="100"/>
    </location>
</feature>
<dbReference type="PANTHER" id="PTHR47357">
    <property type="entry name" value="COP1-INTERACTIVE PROTEIN 1"/>
    <property type="match status" value="1"/>
</dbReference>
<feature type="coiled-coil region" evidence="1">
    <location>
        <begin position="144"/>
        <end position="313"/>
    </location>
</feature>
<evidence type="ECO:0000313" key="4">
    <source>
        <dbReference type="Proteomes" id="UP000075243"/>
    </source>
</evidence>
<dbReference type="GO" id="GO:0005200">
    <property type="term" value="F:structural constituent of cytoskeleton"/>
    <property type="evidence" value="ECO:0007669"/>
    <property type="project" value="TreeGrafter"/>
</dbReference>
<dbReference type="PANTHER" id="PTHR47357:SF4">
    <property type="entry name" value="MYOSIN HEAVY CHAIN-LIKE PROTEIN"/>
    <property type="match status" value="1"/>
</dbReference>
<keyword evidence="1" id="KW-0175">Coiled coil</keyword>
<dbReference type="Proteomes" id="UP000075243">
    <property type="component" value="Chromosome 6"/>
</dbReference>
<gene>
    <name evidence="3" type="ORF">KK1_013712</name>
</gene>
<dbReference type="EMBL" id="CM003608">
    <property type="protein sequence ID" value="KYP67384.1"/>
    <property type="molecule type" value="Genomic_DNA"/>
</dbReference>
<dbReference type="Gramene" id="C.cajan_13304.t">
    <property type="protein sequence ID" value="C.cajan_13304.t.cds1"/>
    <property type="gene ID" value="C.cajan_13304"/>
</dbReference>
<evidence type="ECO:0000256" key="2">
    <source>
        <dbReference type="SAM" id="MobiDB-lite"/>
    </source>
</evidence>
<proteinExistence type="predicted"/>
<accession>A0A151TK02</accession>
<evidence type="ECO:0000313" key="3">
    <source>
        <dbReference type="EMBL" id="KYP67384.1"/>
    </source>
</evidence>
<keyword evidence="4" id="KW-1185">Reference proteome</keyword>
<dbReference type="GO" id="GO:0005856">
    <property type="term" value="C:cytoskeleton"/>
    <property type="evidence" value="ECO:0007669"/>
    <property type="project" value="TreeGrafter"/>
</dbReference>
<name>A0A151TK02_CAJCA</name>
<feature type="coiled-coil region" evidence="1">
    <location>
        <begin position="391"/>
        <end position="446"/>
    </location>
</feature>
<dbReference type="STRING" id="3821.A0A151TK02"/>
<reference evidence="3 4" key="1">
    <citation type="journal article" date="2012" name="Nat. Biotechnol.">
        <title>Draft genome sequence of pigeonpea (Cajanus cajan), an orphan legume crop of resource-poor farmers.</title>
        <authorList>
            <person name="Varshney R.K."/>
            <person name="Chen W."/>
            <person name="Li Y."/>
            <person name="Bharti A.K."/>
            <person name="Saxena R.K."/>
            <person name="Schlueter J.A."/>
            <person name="Donoghue M.T."/>
            <person name="Azam S."/>
            <person name="Fan G."/>
            <person name="Whaley A.M."/>
            <person name="Farmer A.D."/>
            <person name="Sheridan J."/>
            <person name="Iwata A."/>
            <person name="Tuteja R."/>
            <person name="Penmetsa R.V."/>
            <person name="Wu W."/>
            <person name="Upadhyaya H.D."/>
            <person name="Yang S.P."/>
            <person name="Shah T."/>
            <person name="Saxena K.B."/>
            <person name="Michael T."/>
            <person name="McCombie W.R."/>
            <person name="Yang B."/>
            <person name="Zhang G."/>
            <person name="Yang H."/>
            <person name="Wang J."/>
            <person name="Spillane C."/>
            <person name="Cook D.R."/>
            <person name="May G.D."/>
            <person name="Xu X."/>
            <person name="Jackson S.A."/>
        </authorList>
    </citation>
    <scope>NUCLEOTIDE SEQUENCE [LARGE SCALE GENOMIC DNA]</scope>
    <source>
        <strain evidence="4">cv. Asha</strain>
    </source>
</reference>
<protein>
    <submittedName>
        <fullName evidence="3">Uncharacterized protein</fullName>
    </submittedName>
</protein>